<organism evidence="3 4">
    <name type="scientific">Nesterenkonia salmonea</name>
    <dbReference type="NCBI Taxonomy" id="1804987"/>
    <lineage>
        <taxon>Bacteria</taxon>
        <taxon>Bacillati</taxon>
        <taxon>Actinomycetota</taxon>
        <taxon>Actinomycetes</taxon>
        <taxon>Micrococcales</taxon>
        <taxon>Micrococcaceae</taxon>
        <taxon>Nesterenkonia</taxon>
    </lineage>
</organism>
<evidence type="ECO:0000259" key="2">
    <source>
        <dbReference type="PROSITE" id="PS50943"/>
    </source>
</evidence>
<dbReference type="PANTHER" id="PTHR46797">
    <property type="entry name" value="HTH-TYPE TRANSCRIPTIONAL REGULATOR"/>
    <property type="match status" value="1"/>
</dbReference>
<dbReference type="PROSITE" id="PS50943">
    <property type="entry name" value="HTH_CROC1"/>
    <property type="match status" value="1"/>
</dbReference>
<dbReference type="Gene3D" id="1.10.260.40">
    <property type="entry name" value="lambda repressor-like DNA-binding domains"/>
    <property type="match status" value="1"/>
</dbReference>
<comment type="caution">
    <text evidence="3">The sequence shown here is derived from an EMBL/GenBank/DDBJ whole genome shotgun (WGS) entry which is preliminary data.</text>
</comment>
<gene>
    <name evidence="3" type="ORF">FEF26_00085</name>
</gene>
<dbReference type="GO" id="GO:0003677">
    <property type="term" value="F:DNA binding"/>
    <property type="evidence" value="ECO:0007669"/>
    <property type="project" value="UniProtKB-KW"/>
</dbReference>
<feature type="domain" description="HTH cro/C1-type" evidence="2">
    <location>
        <begin position="14"/>
        <end position="68"/>
    </location>
</feature>
<dbReference type="InterPro" id="IPR001387">
    <property type="entry name" value="Cro/C1-type_HTH"/>
</dbReference>
<dbReference type="AlphaFoldDB" id="A0A5R9BMW4"/>
<reference evidence="3 4" key="1">
    <citation type="submission" date="2019-05" db="EMBL/GenBank/DDBJ databases">
        <title>Nesterenkonia sp. GY074 isolated from the Southern Atlantic Ocean.</title>
        <authorList>
            <person name="Zhang G."/>
        </authorList>
    </citation>
    <scope>NUCLEOTIDE SEQUENCE [LARGE SCALE GENOMIC DNA]</scope>
    <source>
        <strain evidence="3 4">GY074</strain>
    </source>
</reference>
<evidence type="ECO:0000313" key="4">
    <source>
        <dbReference type="Proteomes" id="UP000310458"/>
    </source>
</evidence>
<dbReference type="EMBL" id="VAVZ01000001">
    <property type="protein sequence ID" value="TLQ01422.1"/>
    <property type="molecule type" value="Genomic_DNA"/>
</dbReference>
<dbReference type="InterPro" id="IPR050807">
    <property type="entry name" value="TransReg_Diox_bact_type"/>
</dbReference>
<dbReference type="GO" id="GO:0005829">
    <property type="term" value="C:cytosol"/>
    <property type="evidence" value="ECO:0007669"/>
    <property type="project" value="TreeGrafter"/>
</dbReference>
<dbReference type="SUPFAM" id="SSF47413">
    <property type="entry name" value="lambda repressor-like DNA-binding domains"/>
    <property type="match status" value="1"/>
</dbReference>
<sequence>MKAEHLGARIGEAIRRRRKDARLTLTRVARRADISVSHLSNIENGLSIASLPLLAKVAAALNTSLAERTRLLPDTAKRCGCGHYRRHRLFGSAR</sequence>
<keyword evidence="4" id="KW-1185">Reference proteome</keyword>
<dbReference type="RefSeq" id="WP_138251501.1">
    <property type="nucleotide sequence ID" value="NZ_VAVZ01000001.1"/>
</dbReference>
<dbReference type="Proteomes" id="UP000310458">
    <property type="component" value="Unassembled WGS sequence"/>
</dbReference>
<dbReference type="SMART" id="SM00530">
    <property type="entry name" value="HTH_XRE"/>
    <property type="match status" value="1"/>
</dbReference>
<evidence type="ECO:0000313" key="3">
    <source>
        <dbReference type="EMBL" id="TLQ01422.1"/>
    </source>
</evidence>
<dbReference type="Pfam" id="PF01381">
    <property type="entry name" value="HTH_3"/>
    <property type="match status" value="1"/>
</dbReference>
<protein>
    <submittedName>
        <fullName evidence="3">Helix-turn-helix transcriptional regulator</fullName>
    </submittedName>
</protein>
<dbReference type="InterPro" id="IPR010982">
    <property type="entry name" value="Lambda_DNA-bd_dom_sf"/>
</dbReference>
<keyword evidence="1" id="KW-0238">DNA-binding</keyword>
<name>A0A5R9BMW4_9MICC</name>
<dbReference type="GO" id="GO:0003700">
    <property type="term" value="F:DNA-binding transcription factor activity"/>
    <property type="evidence" value="ECO:0007669"/>
    <property type="project" value="TreeGrafter"/>
</dbReference>
<proteinExistence type="predicted"/>
<dbReference type="CDD" id="cd00093">
    <property type="entry name" value="HTH_XRE"/>
    <property type="match status" value="1"/>
</dbReference>
<evidence type="ECO:0000256" key="1">
    <source>
        <dbReference type="ARBA" id="ARBA00023125"/>
    </source>
</evidence>
<accession>A0A5R9BMW4</accession>
<dbReference type="PANTHER" id="PTHR46797:SF1">
    <property type="entry name" value="METHYLPHOSPHONATE SYNTHASE"/>
    <property type="match status" value="1"/>
</dbReference>